<sequence>MKGFLDRIENDRHAVIIVEEINQQFVIAKNHLPSGSQIHDWFELSEKDGDIINISLDRKTTEIQKNKTENLINRVRTKNKGSKFKKRG</sequence>
<dbReference type="EMBL" id="JASTZU010000063">
    <property type="protein sequence ID" value="MDL4843079.1"/>
    <property type="molecule type" value="Genomic_DNA"/>
</dbReference>
<dbReference type="InterPro" id="IPR021377">
    <property type="entry name" value="DUF3006"/>
</dbReference>
<keyword evidence="2" id="KW-1185">Reference proteome</keyword>
<organism evidence="1 2">
    <name type="scientific">Aquibacillus rhizosphaerae</name>
    <dbReference type="NCBI Taxonomy" id="3051431"/>
    <lineage>
        <taxon>Bacteria</taxon>
        <taxon>Bacillati</taxon>
        <taxon>Bacillota</taxon>
        <taxon>Bacilli</taxon>
        <taxon>Bacillales</taxon>
        <taxon>Bacillaceae</taxon>
        <taxon>Aquibacillus</taxon>
    </lineage>
</organism>
<gene>
    <name evidence="1" type="ORF">QQS35_21815</name>
</gene>
<dbReference type="Proteomes" id="UP001235343">
    <property type="component" value="Unassembled WGS sequence"/>
</dbReference>
<name>A0ABT7LCB7_9BACI</name>
<accession>A0ABT7LCB7</accession>
<proteinExistence type="predicted"/>
<protein>
    <submittedName>
        <fullName evidence="1">DUF3006 family protein</fullName>
    </submittedName>
</protein>
<dbReference type="Pfam" id="PF11213">
    <property type="entry name" value="DUF3006"/>
    <property type="match status" value="1"/>
</dbReference>
<comment type="caution">
    <text evidence="1">The sequence shown here is derived from an EMBL/GenBank/DDBJ whole genome shotgun (WGS) entry which is preliminary data.</text>
</comment>
<evidence type="ECO:0000313" key="2">
    <source>
        <dbReference type="Proteomes" id="UP001235343"/>
    </source>
</evidence>
<dbReference type="RefSeq" id="WP_285934371.1">
    <property type="nucleotide sequence ID" value="NZ_JASTZU010000063.1"/>
</dbReference>
<reference evidence="1 2" key="1">
    <citation type="submission" date="2023-06" db="EMBL/GenBank/DDBJ databases">
        <title>Aquibacillus rhizosphaerae LR5S19.</title>
        <authorList>
            <person name="Sun J.-Q."/>
        </authorList>
    </citation>
    <scope>NUCLEOTIDE SEQUENCE [LARGE SCALE GENOMIC DNA]</scope>
    <source>
        <strain evidence="1 2">LR5S19</strain>
    </source>
</reference>
<evidence type="ECO:0000313" key="1">
    <source>
        <dbReference type="EMBL" id="MDL4843079.1"/>
    </source>
</evidence>